<dbReference type="InterPro" id="IPR050832">
    <property type="entry name" value="Bact_Acetyltransf"/>
</dbReference>
<dbReference type="EMBL" id="JAKJXH010000020">
    <property type="protein sequence ID" value="MCF7544139.1"/>
    <property type="molecule type" value="Genomic_DNA"/>
</dbReference>
<dbReference type="Proteomes" id="UP001162905">
    <property type="component" value="Unassembled WGS sequence"/>
</dbReference>
<sequence length="187" mass="20733">MPNSDNFVFTLRPATQSDVLTIAVLGMQVFMDTYATEGVRDAIAREALESFAPETISANIERPDSIFLLAEANNHLVGFTQICLQTGHPLVSDTCAAELKRLYVQERFAGHGIGWRLLRSAEDEALARGASNIWVTVWARNTRALLFYPRQGYENTGLAVHRLQAESHPNVFFCKSLNPSGLVQPLV</sequence>
<dbReference type="InterPro" id="IPR016181">
    <property type="entry name" value="Acyl_CoA_acyltransferase"/>
</dbReference>
<dbReference type="PANTHER" id="PTHR43877">
    <property type="entry name" value="AMINOALKYLPHOSPHONATE N-ACETYLTRANSFERASE-RELATED-RELATED"/>
    <property type="match status" value="1"/>
</dbReference>
<gene>
    <name evidence="4" type="ORF">L4G47_18225</name>
</gene>
<name>A0ABS9I9U6_9PSED</name>
<feature type="domain" description="N-acetyltransferase" evidence="3">
    <location>
        <begin position="9"/>
        <end position="178"/>
    </location>
</feature>
<dbReference type="Gene3D" id="3.40.630.30">
    <property type="match status" value="1"/>
</dbReference>
<evidence type="ECO:0000259" key="3">
    <source>
        <dbReference type="PROSITE" id="PS51186"/>
    </source>
</evidence>
<dbReference type="PROSITE" id="PS51186">
    <property type="entry name" value="GNAT"/>
    <property type="match status" value="1"/>
</dbReference>
<accession>A0ABS9I9U6</accession>
<dbReference type="InterPro" id="IPR000182">
    <property type="entry name" value="GNAT_dom"/>
</dbReference>
<keyword evidence="5" id="KW-1185">Reference proteome</keyword>
<dbReference type="PANTHER" id="PTHR43877:SF2">
    <property type="entry name" value="AMINOALKYLPHOSPHONATE N-ACETYLTRANSFERASE-RELATED"/>
    <property type="match status" value="1"/>
</dbReference>
<dbReference type="SUPFAM" id="SSF55729">
    <property type="entry name" value="Acyl-CoA N-acyltransferases (Nat)"/>
    <property type="match status" value="1"/>
</dbReference>
<proteinExistence type="predicted"/>
<evidence type="ECO:0000313" key="4">
    <source>
        <dbReference type="EMBL" id="MCF7544139.1"/>
    </source>
</evidence>
<evidence type="ECO:0000313" key="5">
    <source>
        <dbReference type="Proteomes" id="UP001162905"/>
    </source>
</evidence>
<dbReference type="Pfam" id="PF00583">
    <property type="entry name" value="Acetyltransf_1"/>
    <property type="match status" value="1"/>
</dbReference>
<reference evidence="4" key="1">
    <citation type="submission" date="2022-01" db="EMBL/GenBank/DDBJ databases">
        <title>Pseudomonas sp. nov. isolated from Antarctic regolith.</title>
        <authorList>
            <person name="Novakova D."/>
            <person name="Sedlar K."/>
        </authorList>
    </citation>
    <scope>NUCLEOTIDE SEQUENCE</scope>
    <source>
        <strain evidence="4">P2647</strain>
    </source>
</reference>
<keyword evidence="2" id="KW-0012">Acyltransferase</keyword>
<evidence type="ECO:0000256" key="1">
    <source>
        <dbReference type="ARBA" id="ARBA00022679"/>
    </source>
</evidence>
<organism evidence="4 5">
    <name type="scientific">Pseudomonas petrae</name>
    <dbReference type="NCBI Taxonomy" id="2912190"/>
    <lineage>
        <taxon>Bacteria</taxon>
        <taxon>Pseudomonadati</taxon>
        <taxon>Pseudomonadota</taxon>
        <taxon>Gammaproteobacteria</taxon>
        <taxon>Pseudomonadales</taxon>
        <taxon>Pseudomonadaceae</taxon>
        <taxon>Pseudomonas</taxon>
    </lineage>
</organism>
<evidence type="ECO:0000256" key="2">
    <source>
        <dbReference type="ARBA" id="ARBA00023315"/>
    </source>
</evidence>
<keyword evidence="1" id="KW-0808">Transferase</keyword>
<protein>
    <submittedName>
        <fullName evidence="4">GNAT family N-acetyltransferase</fullName>
    </submittedName>
</protein>
<dbReference type="RefSeq" id="WP_237253575.1">
    <property type="nucleotide sequence ID" value="NZ_JAKJXE010000009.1"/>
</dbReference>
<dbReference type="CDD" id="cd04301">
    <property type="entry name" value="NAT_SF"/>
    <property type="match status" value="1"/>
</dbReference>
<comment type="caution">
    <text evidence="4">The sequence shown here is derived from an EMBL/GenBank/DDBJ whole genome shotgun (WGS) entry which is preliminary data.</text>
</comment>